<keyword evidence="8" id="KW-1185">Reference proteome</keyword>
<feature type="coiled-coil region" evidence="4">
    <location>
        <begin position="53"/>
        <end position="80"/>
    </location>
</feature>
<comment type="subcellular location">
    <subcellularLocation>
        <location evidence="1">Cytoplasm</location>
        <location evidence="1">Cytoskeleton</location>
    </subcellularLocation>
</comment>
<evidence type="ECO:0000313" key="7">
    <source>
        <dbReference type="EMBL" id="CAI9616550.1"/>
    </source>
</evidence>
<dbReference type="Proteomes" id="UP001162483">
    <property type="component" value="Unassembled WGS sequence"/>
</dbReference>
<dbReference type="InterPro" id="IPR056292">
    <property type="entry name" value="DRC7_C"/>
</dbReference>
<protein>
    <submittedName>
        <fullName evidence="7">Uncharacterized protein</fullName>
    </submittedName>
</protein>
<name>A0ABN9H4J1_9NEOB</name>
<proteinExistence type="predicted"/>
<evidence type="ECO:0000256" key="1">
    <source>
        <dbReference type="ARBA" id="ARBA00004245"/>
    </source>
</evidence>
<accession>A0ABN9H4J1</accession>
<dbReference type="InterPro" id="IPR056291">
    <property type="entry name" value="MORN_DRC7"/>
</dbReference>
<evidence type="ECO:0000259" key="6">
    <source>
        <dbReference type="Pfam" id="PF24671"/>
    </source>
</evidence>
<dbReference type="InterPro" id="IPR033551">
    <property type="entry name" value="DRC7/lobo"/>
</dbReference>
<keyword evidence="2" id="KW-0963">Cytoplasm</keyword>
<comment type="caution">
    <text evidence="7">The sequence shown here is derived from an EMBL/GenBank/DDBJ whole genome shotgun (WGS) entry which is preliminary data.</text>
</comment>
<dbReference type="Pfam" id="PF24667">
    <property type="entry name" value="MORN_DRC7"/>
    <property type="match status" value="1"/>
</dbReference>
<evidence type="ECO:0000256" key="4">
    <source>
        <dbReference type="SAM" id="Coils"/>
    </source>
</evidence>
<evidence type="ECO:0000259" key="5">
    <source>
        <dbReference type="Pfam" id="PF24667"/>
    </source>
</evidence>
<sequence>MSMKTLLQLQEGERSAKEAMRKAEAEVLEILKVRAQEELDPELTISIYDTERNEKSKEQREALERAAREERLQCALLELDYLASFLARLGNPERLTRAQAQQVREDCLSDLKHRLIEQANLIQARFEKVSTSTPPVILSSQYEQGGPFTSTGNCPSSGFFSVLVHVQISPHVVKGISSV</sequence>
<dbReference type="Pfam" id="PF24671">
    <property type="entry name" value="DRC7_C"/>
    <property type="match status" value="1"/>
</dbReference>
<reference evidence="7" key="1">
    <citation type="submission" date="2023-05" db="EMBL/GenBank/DDBJ databases">
        <authorList>
            <person name="Stuckert A."/>
        </authorList>
    </citation>
    <scope>NUCLEOTIDE SEQUENCE</scope>
</reference>
<keyword evidence="3" id="KW-0206">Cytoskeleton</keyword>
<evidence type="ECO:0000256" key="2">
    <source>
        <dbReference type="ARBA" id="ARBA00022490"/>
    </source>
</evidence>
<keyword evidence="4" id="KW-0175">Coiled coil</keyword>
<evidence type="ECO:0000313" key="8">
    <source>
        <dbReference type="Proteomes" id="UP001162483"/>
    </source>
</evidence>
<evidence type="ECO:0000256" key="3">
    <source>
        <dbReference type="ARBA" id="ARBA00023212"/>
    </source>
</evidence>
<dbReference type="EMBL" id="CATNWA010020083">
    <property type="protein sequence ID" value="CAI9616550.1"/>
    <property type="molecule type" value="Genomic_DNA"/>
</dbReference>
<dbReference type="PANTHER" id="PTHR35249">
    <property type="entry name" value="DYNEIN REGULATORY COMPLEX SUBUNIT 7"/>
    <property type="match status" value="1"/>
</dbReference>
<feature type="domain" description="Dynein regulatory complex subunit 7 C-terminal" evidence="6">
    <location>
        <begin position="93"/>
        <end position="130"/>
    </location>
</feature>
<dbReference type="PANTHER" id="PTHR35249:SF2">
    <property type="entry name" value="DYNEIN REGULATORY COMPLEX SUBUNIT 7"/>
    <property type="match status" value="1"/>
</dbReference>
<feature type="domain" description="Dynein regulatory complex subunit 7 MORN" evidence="5">
    <location>
        <begin position="4"/>
        <end position="46"/>
    </location>
</feature>
<organism evidence="7 8">
    <name type="scientific">Staurois parvus</name>
    <dbReference type="NCBI Taxonomy" id="386267"/>
    <lineage>
        <taxon>Eukaryota</taxon>
        <taxon>Metazoa</taxon>
        <taxon>Chordata</taxon>
        <taxon>Craniata</taxon>
        <taxon>Vertebrata</taxon>
        <taxon>Euteleostomi</taxon>
        <taxon>Amphibia</taxon>
        <taxon>Batrachia</taxon>
        <taxon>Anura</taxon>
        <taxon>Neobatrachia</taxon>
        <taxon>Ranoidea</taxon>
        <taxon>Ranidae</taxon>
        <taxon>Staurois</taxon>
    </lineage>
</organism>
<gene>
    <name evidence="7" type="ORF">SPARVUS_LOCUS15405262</name>
</gene>